<reference evidence="1 2" key="1">
    <citation type="submission" date="2023-12" db="EMBL/GenBank/DDBJ databases">
        <title>Pseudomonas machongensis sp. nov., isolated from wilted pepper plants (Capsicum annuum).</title>
        <authorList>
            <person name="Qiu M."/>
            <person name="Li Y."/>
            <person name="Liu Q."/>
            <person name="Zhang X."/>
            <person name="Huang Y."/>
            <person name="Guo R."/>
            <person name="Hu M."/>
            <person name="Zhou J."/>
            <person name="Zhou X."/>
        </authorList>
    </citation>
    <scope>NUCLEOTIDE SEQUENCE [LARGE SCALE GENOMIC DNA]</scope>
    <source>
        <strain evidence="1 2">MH2</strain>
    </source>
</reference>
<dbReference type="RefSeq" id="WP_323453996.1">
    <property type="nucleotide sequence ID" value="NZ_JAYFUI010000187.1"/>
</dbReference>
<gene>
    <name evidence="1" type="ORF">VA602_19165</name>
</gene>
<organism evidence="1 2">
    <name type="scientific">Pseudomonas machongensis</name>
    <dbReference type="NCBI Taxonomy" id="3110229"/>
    <lineage>
        <taxon>Bacteria</taxon>
        <taxon>Pseudomonadati</taxon>
        <taxon>Pseudomonadota</taxon>
        <taxon>Gammaproteobacteria</taxon>
        <taxon>Pseudomonadales</taxon>
        <taxon>Pseudomonadaceae</taxon>
        <taxon>Pseudomonas</taxon>
    </lineage>
</organism>
<evidence type="ECO:0000313" key="2">
    <source>
        <dbReference type="Proteomes" id="UP001302573"/>
    </source>
</evidence>
<comment type="caution">
    <text evidence="1">The sequence shown here is derived from an EMBL/GenBank/DDBJ whole genome shotgun (WGS) entry which is preliminary data.</text>
</comment>
<keyword evidence="2" id="KW-1185">Reference proteome</keyword>
<evidence type="ECO:0008006" key="3">
    <source>
        <dbReference type="Google" id="ProtNLM"/>
    </source>
</evidence>
<evidence type="ECO:0000313" key="1">
    <source>
        <dbReference type="EMBL" id="MEA5673443.1"/>
    </source>
</evidence>
<proteinExistence type="predicted"/>
<dbReference type="SUPFAM" id="SSF57802">
    <property type="entry name" value="Rubredoxin-like"/>
    <property type="match status" value="1"/>
</dbReference>
<name>A0ABU5VJ96_9PSED</name>
<dbReference type="EMBL" id="JAYFUI010000187">
    <property type="protein sequence ID" value="MEA5673443.1"/>
    <property type="molecule type" value="Genomic_DNA"/>
</dbReference>
<sequence>MSASTPTLDKEKVLQNAIASVKLGIEDYQLSQGRSGNPLRAISAARNLFAGVLLLFKYKIADLARSPEHAATLIYKARKFKPYRTSSHNIEWRPELERNKTIDVADIELHFNGLGINTNWKAVNELQRCRNDLEHLHPKHPVEDINKFLLELFPLLKDFITNELEENPAALLGDAWETMLRNHEFFARNLNESRRKWEGIGLLKHTLMLFECCNCQYCGSPLLEPNREDMQARIPFDNIEFRYTCLVCNSSDSFVELLSEELRSTKEDFYEDDEIIENCGGCGNPLFDLQEEHCHLCSYQNHIARCTGCHKILETYETENGELCSRCDEYSNIYDEYEPSVR</sequence>
<protein>
    <recommendedName>
        <fullName evidence="3">HEPN domain-containing protein</fullName>
    </recommendedName>
</protein>
<dbReference type="Proteomes" id="UP001302573">
    <property type="component" value="Unassembled WGS sequence"/>
</dbReference>
<accession>A0ABU5VJ96</accession>